<evidence type="ECO:0000313" key="3">
    <source>
        <dbReference type="EMBL" id="KAF1983489.1"/>
    </source>
</evidence>
<sequence length="472" mass="52931">MDNNQRFYIERLASTQKQEARALRKRASELQEKAWALEKASGDLQALVRQHSQHSIRTNSTVRPETPYQSRPLRRLKYLIEDIREVMSKLLANDEFELYFGENGPLECLIKSETAMKDFSVFLDTIGKVENPTPYYSRCLLASRLNNALLERHAKQTSNSGRTTLDFVHQDITRAISYSIESRASTDDLVQGGVLKPLTLPPEFVKKTHAGVDLPTGLIMHQTRIVRRSMDAGKHFSLSSSEALSPPPNYRRIPPSAARTEDPFTSEPASSNPPSHAKSAGSRYGYSFPYHPSQRDSTATTHTTSSSIGFAGDTEPSPHTSPSASSTIQRASNPAFNFSSNLKSVASSTPKEDVRHSPKQSLRRKPNFDSVPMGQLLPRQMVVTQRFRRMVPRASEAELTGGPGPEVRASGRGEKKGNEKAEKVDKADKGKEREKTEDKTEKEKEKERKEDEREERDRAEFGLQSPGSCTWR</sequence>
<evidence type="ECO:0000256" key="1">
    <source>
        <dbReference type="SAM" id="Coils"/>
    </source>
</evidence>
<feature type="compositionally biased region" description="Basic and acidic residues" evidence="2">
    <location>
        <begin position="409"/>
        <end position="460"/>
    </location>
</feature>
<organism evidence="3 4">
    <name type="scientific">Aulographum hederae CBS 113979</name>
    <dbReference type="NCBI Taxonomy" id="1176131"/>
    <lineage>
        <taxon>Eukaryota</taxon>
        <taxon>Fungi</taxon>
        <taxon>Dikarya</taxon>
        <taxon>Ascomycota</taxon>
        <taxon>Pezizomycotina</taxon>
        <taxon>Dothideomycetes</taxon>
        <taxon>Pleosporomycetidae</taxon>
        <taxon>Aulographales</taxon>
        <taxon>Aulographaceae</taxon>
    </lineage>
</organism>
<feature type="compositionally biased region" description="Low complexity" evidence="2">
    <location>
        <begin position="297"/>
        <end position="307"/>
    </location>
</feature>
<keyword evidence="1" id="KW-0175">Coiled coil</keyword>
<reference evidence="3" key="1">
    <citation type="journal article" date="2020" name="Stud. Mycol.">
        <title>101 Dothideomycetes genomes: a test case for predicting lifestyles and emergence of pathogens.</title>
        <authorList>
            <person name="Haridas S."/>
            <person name="Albert R."/>
            <person name="Binder M."/>
            <person name="Bloem J."/>
            <person name="Labutti K."/>
            <person name="Salamov A."/>
            <person name="Andreopoulos B."/>
            <person name="Baker S."/>
            <person name="Barry K."/>
            <person name="Bills G."/>
            <person name="Bluhm B."/>
            <person name="Cannon C."/>
            <person name="Castanera R."/>
            <person name="Culley D."/>
            <person name="Daum C."/>
            <person name="Ezra D."/>
            <person name="Gonzalez J."/>
            <person name="Henrissat B."/>
            <person name="Kuo A."/>
            <person name="Liang C."/>
            <person name="Lipzen A."/>
            <person name="Lutzoni F."/>
            <person name="Magnuson J."/>
            <person name="Mondo S."/>
            <person name="Nolan M."/>
            <person name="Ohm R."/>
            <person name="Pangilinan J."/>
            <person name="Park H.-J."/>
            <person name="Ramirez L."/>
            <person name="Alfaro M."/>
            <person name="Sun H."/>
            <person name="Tritt A."/>
            <person name="Yoshinaga Y."/>
            <person name="Zwiers L.-H."/>
            <person name="Turgeon B."/>
            <person name="Goodwin S."/>
            <person name="Spatafora J."/>
            <person name="Crous P."/>
            <person name="Grigoriev I."/>
        </authorList>
    </citation>
    <scope>NUCLEOTIDE SEQUENCE</scope>
    <source>
        <strain evidence="3">CBS 113979</strain>
    </source>
</reference>
<keyword evidence="4" id="KW-1185">Reference proteome</keyword>
<protein>
    <submittedName>
        <fullName evidence="3">Uncharacterized protein</fullName>
    </submittedName>
</protein>
<dbReference type="EMBL" id="ML977174">
    <property type="protein sequence ID" value="KAF1983489.1"/>
    <property type="molecule type" value="Genomic_DNA"/>
</dbReference>
<name>A0A6G1GRW3_9PEZI</name>
<feature type="region of interest" description="Disordered" evidence="2">
    <location>
        <begin position="237"/>
        <end position="379"/>
    </location>
</feature>
<dbReference type="Proteomes" id="UP000800041">
    <property type="component" value="Unassembled WGS sequence"/>
</dbReference>
<accession>A0A6G1GRW3</accession>
<dbReference type="AlphaFoldDB" id="A0A6G1GRW3"/>
<feature type="region of interest" description="Disordered" evidence="2">
    <location>
        <begin position="392"/>
        <end position="472"/>
    </location>
</feature>
<evidence type="ECO:0000256" key="2">
    <source>
        <dbReference type="SAM" id="MobiDB-lite"/>
    </source>
</evidence>
<evidence type="ECO:0000313" key="4">
    <source>
        <dbReference type="Proteomes" id="UP000800041"/>
    </source>
</evidence>
<feature type="coiled-coil region" evidence="1">
    <location>
        <begin position="13"/>
        <end position="40"/>
    </location>
</feature>
<feature type="compositionally biased region" description="Polar residues" evidence="2">
    <location>
        <begin position="328"/>
        <end position="349"/>
    </location>
</feature>
<feature type="compositionally biased region" description="Low complexity" evidence="2">
    <location>
        <begin position="314"/>
        <end position="327"/>
    </location>
</feature>
<gene>
    <name evidence="3" type="ORF">K402DRAFT_423609</name>
</gene>
<proteinExistence type="predicted"/>